<name>A0A553UIF1_9DEIO</name>
<protein>
    <submittedName>
        <fullName evidence="2">NAD-dependent epimerase/dehydratase family protein</fullName>
    </submittedName>
</protein>
<dbReference type="Gene3D" id="3.40.50.720">
    <property type="entry name" value="NAD(P)-binding Rossmann-like Domain"/>
    <property type="match status" value="1"/>
</dbReference>
<dbReference type="SUPFAM" id="SSF51735">
    <property type="entry name" value="NAD(P)-binding Rossmann-fold domains"/>
    <property type="match status" value="1"/>
</dbReference>
<dbReference type="PANTHER" id="PTHR43245:SF13">
    <property type="entry name" value="UDP-D-APIOSE_UDP-D-XYLOSE SYNTHASE 2"/>
    <property type="match status" value="1"/>
</dbReference>
<comment type="caution">
    <text evidence="2">The sequence shown here is derived from an EMBL/GenBank/DDBJ whole genome shotgun (WGS) entry which is preliminary data.</text>
</comment>
<dbReference type="OrthoDB" id="112777at2"/>
<sequence>MQKALVIGLGPLGKRVIKELESRGIEALGSSRSRPAGFTGHWQALDARDSVQVRTCAQDYDLVFLCAAPKLTRWTAEFADLVSGVLKGLAQTSTTLVFASNMYAYGPPSGTLTEQSPEHPVGPKGKLRQHLDRAVLDADQEGDLRTAVVRGSSFYGPQVASSMVGATQIQSMLNGKAVDALGSVDQPHSFTYIDDFARAMVTVALDKDAWGQVWHAPMQQAITLRGFMTALGQPLRIVPRFRVAGLVIVNVMALFNPDMRELKETLYAYTRPFVVSDAKYRAAFNDDATPLAETLRQTMQSLKEPVVDP</sequence>
<dbReference type="InterPro" id="IPR001509">
    <property type="entry name" value="Epimerase_deHydtase"/>
</dbReference>
<dbReference type="EMBL" id="VKDB01000035">
    <property type="protein sequence ID" value="TSA79936.1"/>
    <property type="molecule type" value="Genomic_DNA"/>
</dbReference>
<proteinExistence type="predicted"/>
<evidence type="ECO:0000313" key="3">
    <source>
        <dbReference type="Proteomes" id="UP000316092"/>
    </source>
</evidence>
<feature type="domain" description="NAD-dependent epimerase/dehydratase" evidence="1">
    <location>
        <begin position="5"/>
        <end position="208"/>
    </location>
</feature>
<dbReference type="Proteomes" id="UP000316092">
    <property type="component" value="Unassembled WGS sequence"/>
</dbReference>
<keyword evidence="3" id="KW-1185">Reference proteome</keyword>
<dbReference type="PANTHER" id="PTHR43245">
    <property type="entry name" value="BIFUNCTIONAL POLYMYXIN RESISTANCE PROTEIN ARNA"/>
    <property type="match status" value="1"/>
</dbReference>
<reference evidence="2 3" key="1">
    <citation type="submission" date="2019-07" db="EMBL/GenBank/DDBJ databases">
        <title>Deinococcus detaillus sp. nov., isolated from humus soil in Antarctica.</title>
        <authorList>
            <person name="Zhang K."/>
        </authorList>
    </citation>
    <scope>NUCLEOTIDE SEQUENCE [LARGE SCALE GENOMIC DNA]</scope>
    <source>
        <strain evidence="2 3">H1</strain>
    </source>
</reference>
<accession>A0A553UIF1</accession>
<dbReference type="InterPro" id="IPR050177">
    <property type="entry name" value="Lipid_A_modif_metabolic_enz"/>
</dbReference>
<dbReference type="AlphaFoldDB" id="A0A553UIF1"/>
<gene>
    <name evidence="2" type="ORF">FNU79_17250</name>
</gene>
<dbReference type="Pfam" id="PF01370">
    <property type="entry name" value="Epimerase"/>
    <property type="match status" value="1"/>
</dbReference>
<evidence type="ECO:0000313" key="2">
    <source>
        <dbReference type="EMBL" id="TSA79936.1"/>
    </source>
</evidence>
<dbReference type="RefSeq" id="WP_143722035.1">
    <property type="nucleotide sequence ID" value="NZ_VKDB01000035.1"/>
</dbReference>
<evidence type="ECO:0000259" key="1">
    <source>
        <dbReference type="Pfam" id="PF01370"/>
    </source>
</evidence>
<organism evidence="2 3">
    <name type="scientific">Deinococcus detaillensis</name>
    <dbReference type="NCBI Taxonomy" id="2592048"/>
    <lineage>
        <taxon>Bacteria</taxon>
        <taxon>Thermotogati</taxon>
        <taxon>Deinococcota</taxon>
        <taxon>Deinococci</taxon>
        <taxon>Deinococcales</taxon>
        <taxon>Deinococcaceae</taxon>
        <taxon>Deinococcus</taxon>
    </lineage>
</organism>
<dbReference type="InterPro" id="IPR036291">
    <property type="entry name" value="NAD(P)-bd_dom_sf"/>
</dbReference>